<dbReference type="GO" id="GO:0022857">
    <property type="term" value="F:transmembrane transporter activity"/>
    <property type="evidence" value="ECO:0007669"/>
    <property type="project" value="InterPro"/>
</dbReference>
<keyword evidence="5 6" id="KW-0472">Membrane</keyword>
<dbReference type="CDD" id="cd06173">
    <property type="entry name" value="MFS_MefA_like"/>
    <property type="match status" value="1"/>
</dbReference>
<dbReference type="InterPro" id="IPR036259">
    <property type="entry name" value="MFS_trans_sf"/>
</dbReference>
<dbReference type="EMBL" id="SMKL01000073">
    <property type="protein sequence ID" value="TDC47506.1"/>
    <property type="molecule type" value="Genomic_DNA"/>
</dbReference>
<feature type="transmembrane region" description="Helical" evidence="6">
    <location>
        <begin position="232"/>
        <end position="255"/>
    </location>
</feature>
<evidence type="ECO:0000256" key="2">
    <source>
        <dbReference type="ARBA" id="ARBA00022475"/>
    </source>
</evidence>
<feature type="transmembrane region" description="Helical" evidence="6">
    <location>
        <begin position="261"/>
        <end position="282"/>
    </location>
</feature>
<dbReference type="PROSITE" id="PS50850">
    <property type="entry name" value="MFS"/>
    <property type="match status" value="1"/>
</dbReference>
<feature type="domain" description="Major facilitator superfamily (MFS) profile" evidence="7">
    <location>
        <begin position="1"/>
        <end position="405"/>
    </location>
</feature>
<dbReference type="Pfam" id="PF07690">
    <property type="entry name" value="MFS_1"/>
    <property type="match status" value="1"/>
</dbReference>
<dbReference type="SUPFAM" id="SSF103473">
    <property type="entry name" value="MFS general substrate transporter"/>
    <property type="match status" value="1"/>
</dbReference>
<dbReference type="PANTHER" id="PTHR23513:SF6">
    <property type="entry name" value="MAJOR FACILITATOR SUPERFAMILY ASSOCIATED DOMAIN-CONTAINING PROTEIN"/>
    <property type="match status" value="1"/>
</dbReference>
<feature type="transmembrane region" description="Helical" evidence="6">
    <location>
        <begin position="294"/>
        <end position="313"/>
    </location>
</feature>
<accession>A0A4R4REC3</accession>
<keyword evidence="9" id="KW-1185">Reference proteome</keyword>
<keyword evidence="2" id="KW-1003">Cell membrane</keyword>
<dbReference type="Gene3D" id="1.20.1250.20">
    <property type="entry name" value="MFS general substrate transporter like domains"/>
    <property type="match status" value="1"/>
</dbReference>
<evidence type="ECO:0000256" key="6">
    <source>
        <dbReference type="SAM" id="Phobius"/>
    </source>
</evidence>
<feature type="transmembrane region" description="Helical" evidence="6">
    <location>
        <begin position="319"/>
        <end position="337"/>
    </location>
</feature>
<feature type="transmembrane region" description="Helical" evidence="6">
    <location>
        <begin position="50"/>
        <end position="70"/>
    </location>
</feature>
<evidence type="ECO:0000256" key="5">
    <source>
        <dbReference type="ARBA" id="ARBA00023136"/>
    </source>
</evidence>
<gene>
    <name evidence="8" type="ORF">E1212_24145</name>
</gene>
<evidence type="ECO:0000256" key="3">
    <source>
        <dbReference type="ARBA" id="ARBA00022692"/>
    </source>
</evidence>
<comment type="caution">
    <text evidence="8">The sequence shown here is derived from an EMBL/GenBank/DDBJ whole genome shotgun (WGS) entry which is preliminary data.</text>
</comment>
<organism evidence="8 9">
    <name type="scientific">Jiangella ureilytica</name>
    <dbReference type="NCBI Taxonomy" id="2530374"/>
    <lineage>
        <taxon>Bacteria</taxon>
        <taxon>Bacillati</taxon>
        <taxon>Actinomycetota</taxon>
        <taxon>Actinomycetes</taxon>
        <taxon>Jiangellales</taxon>
        <taxon>Jiangellaceae</taxon>
        <taxon>Jiangella</taxon>
    </lineage>
</organism>
<feature type="transmembrane region" description="Helical" evidence="6">
    <location>
        <begin position="149"/>
        <end position="169"/>
    </location>
</feature>
<dbReference type="GO" id="GO:0005886">
    <property type="term" value="C:plasma membrane"/>
    <property type="evidence" value="ECO:0007669"/>
    <property type="project" value="UniProtKB-SubCell"/>
</dbReference>
<dbReference type="OrthoDB" id="145388at2"/>
<evidence type="ECO:0000313" key="8">
    <source>
        <dbReference type="EMBL" id="TDC47506.1"/>
    </source>
</evidence>
<comment type="subcellular location">
    <subcellularLocation>
        <location evidence="1">Cell membrane</location>
        <topology evidence="1">Multi-pass membrane protein</topology>
    </subcellularLocation>
</comment>
<name>A0A4R4REC3_9ACTN</name>
<dbReference type="RefSeq" id="WP_131987210.1">
    <property type="nucleotide sequence ID" value="NZ_SMKL01000073.1"/>
</dbReference>
<dbReference type="PANTHER" id="PTHR23513">
    <property type="entry name" value="INTEGRAL MEMBRANE EFFLUX PROTEIN-RELATED"/>
    <property type="match status" value="1"/>
</dbReference>
<evidence type="ECO:0000259" key="7">
    <source>
        <dbReference type="PROSITE" id="PS50850"/>
    </source>
</evidence>
<dbReference type="InterPro" id="IPR020846">
    <property type="entry name" value="MFS_dom"/>
</dbReference>
<proteinExistence type="predicted"/>
<protein>
    <submittedName>
        <fullName evidence="8">MFS transporter</fullName>
    </submittedName>
</protein>
<keyword evidence="3 6" id="KW-0812">Transmembrane</keyword>
<dbReference type="Proteomes" id="UP000295621">
    <property type="component" value="Unassembled WGS sequence"/>
</dbReference>
<reference evidence="8 9" key="1">
    <citation type="submission" date="2019-02" db="EMBL/GenBank/DDBJ databases">
        <title>Draft genome sequences of novel Actinobacteria.</title>
        <authorList>
            <person name="Sahin N."/>
            <person name="Ay H."/>
            <person name="Saygin H."/>
        </authorList>
    </citation>
    <scope>NUCLEOTIDE SEQUENCE [LARGE SCALE GENOMIC DNA]</scope>
    <source>
        <strain evidence="8 9">KC603</strain>
    </source>
</reference>
<dbReference type="AlphaFoldDB" id="A0A4R4REC3"/>
<feature type="transmembrane region" description="Helical" evidence="6">
    <location>
        <begin position="358"/>
        <end position="375"/>
    </location>
</feature>
<feature type="transmembrane region" description="Helical" evidence="6">
    <location>
        <begin position="381"/>
        <end position="402"/>
    </location>
</feature>
<evidence type="ECO:0000256" key="4">
    <source>
        <dbReference type="ARBA" id="ARBA00022989"/>
    </source>
</evidence>
<dbReference type="InterPro" id="IPR011701">
    <property type="entry name" value="MFS"/>
</dbReference>
<evidence type="ECO:0000313" key="9">
    <source>
        <dbReference type="Proteomes" id="UP000295621"/>
    </source>
</evidence>
<evidence type="ECO:0000256" key="1">
    <source>
        <dbReference type="ARBA" id="ARBA00004651"/>
    </source>
</evidence>
<sequence length="405" mass="40576">MTVVAEAGEAVRWRGGYGRLWSAAVLSRFGDAVRNVALPLVAAGLTTSPFLLSVVSAAGYLPWLLFGLLGGALADRVDRRRAMWTVDVARGVLVAAFAAGLALGHAHIALLAVLAFALTTLQTLFDTAATAILPALVPRTALPSANARLMTGQALAGTFLGAPAAGLLVGAGVALPFAVDAATYLVAAALIASLPRSDITTTARPAGSTLRAEIGAGVRRLWRDRLLRGASLANLLGNLVIGGLQALLVFIITRWAGASDVVFGLVLAAYGAGGVAGGLIATRIGRWVGGGARAMVPALAAQAGCLVVIGGVAHPAATAAALAVFGVAGMVVNVHVVTITQQRTPDELLGRVSSAQRTVGIVGAPAGALLFGALAEVTEVNVPALAGAAVMAAASLVVLRAARAD</sequence>
<keyword evidence="4 6" id="KW-1133">Transmembrane helix</keyword>